<dbReference type="InterPro" id="IPR009000">
    <property type="entry name" value="Transl_B-barrel_sf"/>
</dbReference>
<dbReference type="SUPFAM" id="SSF52540">
    <property type="entry name" value="P-loop containing nucleoside triphosphate hydrolases"/>
    <property type="match status" value="1"/>
</dbReference>
<evidence type="ECO:0000313" key="5">
    <source>
        <dbReference type="EMBL" id="KAK7198788.1"/>
    </source>
</evidence>
<dbReference type="InterPro" id="IPR009001">
    <property type="entry name" value="Transl_elong_EF1A/Init_IF2_C"/>
</dbReference>
<dbReference type="PROSITE" id="PS51722">
    <property type="entry name" value="G_TR_2"/>
    <property type="match status" value="1"/>
</dbReference>
<dbReference type="PRINTS" id="PR00315">
    <property type="entry name" value="ELONGATNFCT"/>
</dbReference>
<dbReference type="Gene3D" id="2.40.30.10">
    <property type="entry name" value="Translation factors"/>
    <property type="match status" value="2"/>
</dbReference>
<dbReference type="InterPro" id="IPR050100">
    <property type="entry name" value="TRAFAC_GTPase_members"/>
</dbReference>
<evidence type="ECO:0000256" key="1">
    <source>
        <dbReference type="ARBA" id="ARBA00007249"/>
    </source>
</evidence>
<dbReference type="Pfam" id="PF22594">
    <property type="entry name" value="GTP-eEF1A_C"/>
    <property type="match status" value="1"/>
</dbReference>
<dbReference type="SUPFAM" id="SSF50465">
    <property type="entry name" value="EF-Tu/eEF-1alpha/eIF2-gamma C-terminal domain"/>
    <property type="match status" value="1"/>
</dbReference>
<accession>A0AAW0EXC7</accession>
<sequence>MSNEKMPLRVVAIGSGQVGKSTVFGQMAYQCGGIDANTMAKLAEYARVSGKTSYKYAWVLDTLKTERERGLTMETKEYRLNTPKAVLTLIDVPGWRGFTPEMGKGVLQADAAVLVIDASPPGYRISSAEQGAIYEHIMVAFGMGVTELIVCLNKMDGASTPYAQSSYDAARIATKTMLGRVGFNVDRISFIPVSGWVGDNITSTSSNLAWYKGPTLLDALRLLVVPPSLLSRPLRVTQEAVYGRADCDVIEGRLTSGSLRVGDELTFALAGVTAQVLAISGTQWGDSKVVPGDRVSIYVARNTNASYMSNTADVCGSAADDPPREVSAFTAQVAFMDRLDVLAPGYTAELVFGDGVTHSFKLEAVLNTLGSIFGDAARQNPPFMNSGETGIVRMVPVGRACVDTYAKFPNRGRFYAKSNQLVVGTITGIAERGASDLPQQPALPIGKPVKH</sequence>
<evidence type="ECO:0000256" key="3">
    <source>
        <dbReference type="ARBA" id="ARBA00023134"/>
    </source>
</evidence>
<dbReference type="SUPFAM" id="SSF50447">
    <property type="entry name" value="Translation proteins"/>
    <property type="match status" value="1"/>
</dbReference>
<keyword evidence="3" id="KW-0342">GTP-binding</keyword>
<dbReference type="EMBL" id="JAECZO010000175">
    <property type="protein sequence ID" value="KAK7198788.1"/>
    <property type="molecule type" value="Genomic_DNA"/>
</dbReference>
<keyword evidence="6" id="KW-1185">Reference proteome</keyword>
<protein>
    <submittedName>
        <fullName evidence="5">Elongation factor Tu GTP binding domain containing protein</fullName>
    </submittedName>
</protein>
<dbReference type="InterPro" id="IPR027417">
    <property type="entry name" value="P-loop_NTPase"/>
</dbReference>
<feature type="domain" description="Tr-type G" evidence="4">
    <location>
        <begin position="5"/>
        <end position="228"/>
    </location>
</feature>
<evidence type="ECO:0000259" key="4">
    <source>
        <dbReference type="PROSITE" id="PS51722"/>
    </source>
</evidence>
<dbReference type="GO" id="GO:0003746">
    <property type="term" value="F:translation elongation factor activity"/>
    <property type="evidence" value="ECO:0007669"/>
    <property type="project" value="UniProtKB-KW"/>
</dbReference>
<keyword evidence="5" id="KW-0648">Protein biosynthesis</keyword>
<dbReference type="PANTHER" id="PTHR23115">
    <property type="entry name" value="TRANSLATION FACTOR"/>
    <property type="match status" value="1"/>
</dbReference>
<comment type="caution">
    <text evidence="5">The sequence shown here is derived from an EMBL/GenBank/DDBJ whole genome shotgun (WGS) entry which is preliminary data.</text>
</comment>
<organism evidence="5 6">
    <name type="scientific">Novymonas esmeraldas</name>
    <dbReference type="NCBI Taxonomy" id="1808958"/>
    <lineage>
        <taxon>Eukaryota</taxon>
        <taxon>Discoba</taxon>
        <taxon>Euglenozoa</taxon>
        <taxon>Kinetoplastea</taxon>
        <taxon>Metakinetoplastina</taxon>
        <taxon>Trypanosomatida</taxon>
        <taxon>Trypanosomatidae</taxon>
        <taxon>Novymonas</taxon>
    </lineage>
</organism>
<dbReference type="Pfam" id="PF00009">
    <property type="entry name" value="GTP_EFTU"/>
    <property type="match status" value="1"/>
</dbReference>
<dbReference type="GO" id="GO:0003924">
    <property type="term" value="F:GTPase activity"/>
    <property type="evidence" value="ECO:0007669"/>
    <property type="project" value="InterPro"/>
</dbReference>
<gene>
    <name evidence="5" type="ORF">NESM_000844300</name>
</gene>
<evidence type="ECO:0000256" key="2">
    <source>
        <dbReference type="ARBA" id="ARBA00022741"/>
    </source>
</evidence>
<reference evidence="5 6" key="1">
    <citation type="journal article" date="2021" name="MBio">
        <title>A New Model Trypanosomatid, Novymonas esmeraldas: Genomic Perception of Its 'Candidatus Pandoraea novymonadis' Endosymbiont.</title>
        <authorList>
            <person name="Zakharova A."/>
            <person name="Saura A."/>
            <person name="Butenko A."/>
            <person name="Podesvova L."/>
            <person name="Warmusova S."/>
            <person name="Kostygov A.Y."/>
            <person name="Nenarokova A."/>
            <person name="Lukes J."/>
            <person name="Opperdoes F.R."/>
            <person name="Yurchenko V."/>
        </authorList>
    </citation>
    <scope>NUCLEOTIDE SEQUENCE [LARGE SCALE GENOMIC DNA]</scope>
    <source>
        <strain evidence="5 6">E262AT.01</strain>
    </source>
</reference>
<evidence type="ECO:0000313" key="6">
    <source>
        <dbReference type="Proteomes" id="UP001430356"/>
    </source>
</evidence>
<dbReference type="AlphaFoldDB" id="A0AAW0EXC7"/>
<dbReference type="Gene3D" id="3.40.50.300">
    <property type="entry name" value="P-loop containing nucleotide triphosphate hydrolases"/>
    <property type="match status" value="1"/>
</dbReference>
<comment type="similarity">
    <text evidence="1">Belongs to the TRAFAC class translation factor GTPase superfamily. Classic translation factor GTPase family. EF-Tu/EF-1A subfamily.</text>
</comment>
<keyword evidence="5" id="KW-0251">Elongation factor</keyword>
<dbReference type="InterPro" id="IPR000795">
    <property type="entry name" value="T_Tr_GTP-bd_dom"/>
</dbReference>
<dbReference type="GO" id="GO:0005525">
    <property type="term" value="F:GTP binding"/>
    <property type="evidence" value="ECO:0007669"/>
    <property type="project" value="UniProtKB-KW"/>
</dbReference>
<name>A0AAW0EXC7_9TRYP</name>
<proteinExistence type="inferred from homology"/>
<keyword evidence="2" id="KW-0547">Nucleotide-binding</keyword>
<dbReference type="Proteomes" id="UP001430356">
    <property type="component" value="Unassembled WGS sequence"/>
</dbReference>
<dbReference type="InterPro" id="IPR054696">
    <property type="entry name" value="GTP-eEF1A_C"/>
</dbReference>